<feature type="transmembrane region" description="Helical" evidence="1">
    <location>
        <begin position="121"/>
        <end position="143"/>
    </location>
</feature>
<dbReference type="RefSeq" id="WP_111411536.1">
    <property type="nucleotide sequence ID" value="NZ_QKXH01000015.1"/>
</dbReference>
<feature type="transmembrane region" description="Helical" evidence="1">
    <location>
        <begin position="79"/>
        <end position="101"/>
    </location>
</feature>
<evidence type="ECO:0000256" key="1">
    <source>
        <dbReference type="SAM" id="Phobius"/>
    </source>
</evidence>
<keyword evidence="3" id="KW-1185">Reference proteome</keyword>
<organism evidence="2 3">
    <name type="scientific">Flavobacterium aquariorum</name>
    <dbReference type="NCBI Taxonomy" id="2217670"/>
    <lineage>
        <taxon>Bacteria</taxon>
        <taxon>Pseudomonadati</taxon>
        <taxon>Bacteroidota</taxon>
        <taxon>Flavobacteriia</taxon>
        <taxon>Flavobacteriales</taxon>
        <taxon>Flavobacteriaceae</taxon>
        <taxon>Flavobacterium</taxon>
    </lineage>
</organism>
<protein>
    <submittedName>
        <fullName evidence="2">Uncharacterized protein</fullName>
    </submittedName>
</protein>
<sequence>MTRAVKLTWLIITLNILIATIMILVMFGVSGFMETIILWPTILLLGILGLYISGFYVAQKMDKEINIKHQKTYLIGIPGLLTILIIGTFIGSTMGFIQFGISEIGKNHLSEVIFDYYIKLYFWVFFFGIIPTLITGFILGKLIKNHI</sequence>
<feature type="transmembrane region" description="Helical" evidence="1">
    <location>
        <begin position="36"/>
        <end position="58"/>
    </location>
</feature>
<evidence type="ECO:0000313" key="3">
    <source>
        <dbReference type="Proteomes" id="UP000249177"/>
    </source>
</evidence>
<gene>
    <name evidence="2" type="ORF">DOS84_18250</name>
</gene>
<dbReference type="OrthoDB" id="1377485at2"/>
<comment type="caution">
    <text evidence="2">The sequence shown here is derived from an EMBL/GenBank/DDBJ whole genome shotgun (WGS) entry which is preliminary data.</text>
</comment>
<keyword evidence="1" id="KW-0812">Transmembrane</keyword>
<accession>A0A2W7TRF6</accession>
<feature type="transmembrane region" description="Helical" evidence="1">
    <location>
        <begin position="7"/>
        <end position="30"/>
    </location>
</feature>
<dbReference type="Proteomes" id="UP000249177">
    <property type="component" value="Unassembled WGS sequence"/>
</dbReference>
<evidence type="ECO:0000313" key="2">
    <source>
        <dbReference type="EMBL" id="PZX91876.1"/>
    </source>
</evidence>
<keyword evidence="1" id="KW-0472">Membrane</keyword>
<keyword evidence="1" id="KW-1133">Transmembrane helix</keyword>
<name>A0A2W7TRF6_9FLAO</name>
<reference evidence="2 3" key="1">
    <citation type="submission" date="2018-06" db="EMBL/GenBank/DDBJ databases">
        <title>Flavobacterium sp IMCC34762, genome.</title>
        <authorList>
            <person name="Joung Y."/>
            <person name="Cho J."/>
            <person name="Song J."/>
        </authorList>
    </citation>
    <scope>NUCLEOTIDE SEQUENCE [LARGE SCALE GENOMIC DNA]</scope>
    <source>
        <strain evidence="2 3">IMCC34762</strain>
    </source>
</reference>
<dbReference type="EMBL" id="QKXH01000015">
    <property type="protein sequence ID" value="PZX91876.1"/>
    <property type="molecule type" value="Genomic_DNA"/>
</dbReference>
<proteinExistence type="predicted"/>
<dbReference type="AlphaFoldDB" id="A0A2W7TRF6"/>